<dbReference type="Pfam" id="PF00654">
    <property type="entry name" value="Voltage_CLC"/>
    <property type="match status" value="1"/>
</dbReference>
<sequence length="442" mass="47400">MSSSHFKIPRIVTSLFWHQPILFFLGKWLLLSALIGLCVGSASALFLVTLDWATNWRESHQWIIALLPVAGFLIGCLYHYLGKDVEAGNNLLLENIHRPSRIIPLKMAPFVLIGTLATHLFGGSAGREGTALQIGGSIADQFTHLFRLRPRDRRLILIAGIAAGFGSVFGTPLAGAVFGLEVFMLGRLQYSGLFPALAASIFADLTTKAWGVGHTHYHIPLVPPISIMPVLWTMLAGICFGLCSVVFSNLTHGISGFFKKRVGYPPLRPVIGGALVALAVFGLGTTNYIGLGIPTIVESFTSSLPPFDFALKMLFTALTLGAAFKGGEVTPLFFIGATLGNALAYFIPLPMGLLAGLGFVAVFAGAANTPLACTLMAVELFGADCGVYAFVACVMAYFFSGHRGIYGAQVVGQPKHLVYGHHEGKRLSDLRTNPKKQAHENL</sequence>
<keyword evidence="4 5" id="KW-0472">Membrane</keyword>
<feature type="transmembrane region" description="Helical" evidence="5">
    <location>
        <begin position="342"/>
        <end position="364"/>
    </location>
</feature>
<evidence type="ECO:0000256" key="2">
    <source>
        <dbReference type="ARBA" id="ARBA00022692"/>
    </source>
</evidence>
<reference evidence="6 7" key="1">
    <citation type="submission" date="2017-11" db="EMBL/GenBank/DDBJ databases">
        <title>Taxonomic description and genome sequences of Spirosoma HA7 sp. nov., isolated from pollen microhabitat of Corylus avellana.</title>
        <authorList>
            <person name="Ambika Manirajan B."/>
            <person name="Suarez C."/>
            <person name="Ratering S."/>
            <person name="Geissler-Plaum R."/>
            <person name="Cardinale M."/>
            <person name="Sylvia S."/>
        </authorList>
    </citation>
    <scope>NUCLEOTIDE SEQUENCE [LARGE SCALE GENOMIC DNA]</scope>
    <source>
        <strain evidence="6 7">HA7</strain>
    </source>
</reference>
<keyword evidence="7" id="KW-1185">Reference proteome</keyword>
<dbReference type="PANTHER" id="PTHR43427:SF12">
    <property type="entry name" value="CHLORIDE TRANSPORTER"/>
    <property type="match status" value="1"/>
</dbReference>
<dbReference type="RefSeq" id="WP_100991937.1">
    <property type="nucleotide sequence ID" value="NZ_CP025096.1"/>
</dbReference>
<evidence type="ECO:0000256" key="5">
    <source>
        <dbReference type="SAM" id="Phobius"/>
    </source>
</evidence>
<evidence type="ECO:0000256" key="4">
    <source>
        <dbReference type="ARBA" id="ARBA00023136"/>
    </source>
</evidence>
<protein>
    <submittedName>
        <fullName evidence="6">Chloride channel protein</fullName>
    </submittedName>
</protein>
<feature type="transmembrane region" description="Helical" evidence="5">
    <location>
        <begin position="376"/>
        <end position="399"/>
    </location>
</feature>
<feature type="transmembrane region" description="Helical" evidence="5">
    <location>
        <begin position="62"/>
        <end position="81"/>
    </location>
</feature>
<feature type="transmembrane region" description="Helical" evidence="5">
    <location>
        <begin position="155"/>
        <end position="180"/>
    </location>
</feature>
<accession>A0A2K8Z661</accession>
<dbReference type="InterPro" id="IPR014743">
    <property type="entry name" value="Cl-channel_core"/>
</dbReference>
<dbReference type="PANTHER" id="PTHR43427">
    <property type="entry name" value="CHLORIDE CHANNEL PROTEIN CLC-E"/>
    <property type="match status" value="1"/>
</dbReference>
<comment type="subcellular location">
    <subcellularLocation>
        <location evidence="1">Membrane</location>
        <topology evidence="1">Multi-pass membrane protein</topology>
    </subcellularLocation>
</comment>
<dbReference type="InterPro" id="IPR050368">
    <property type="entry name" value="ClC-type_chloride_channel"/>
</dbReference>
<proteinExistence type="predicted"/>
<feature type="transmembrane region" description="Helical" evidence="5">
    <location>
        <begin position="230"/>
        <end position="250"/>
    </location>
</feature>
<keyword evidence="2 5" id="KW-0812">Transmembrane</keyword>
<dbReference type="AlphaFoldDB" id="A0A2K8Z661"/>
<dbReference type="EMBL" id="CP025096">
    <property type="protein sequence ID" value="AUD05377.1"/>
    <property type="molecule type" value="Genomic_DNA"/>
</dbReference>
<dbReference type="CDD" id="cd03682">
    <property type="entry name" value="ClC_sycA_like"/>
    <property type="match status" value="1"/>
</dbReference>
<keyword evidence="3 5" id="KW-1133">Transmembrane helix</keyword>
<gene>
    <name evidence="6" type="ORF">CWM47_28100</name>
</gene>
<dbReference type="InterPro" id="IPR001807">
    <property type="entry name" value="ClC"/>
</dbReference>
<evidence type="ECO:0000256" key="3">
    <source>
        <dbReference type="ARBA" id="ARBA00022989"/>
    </source>
</evidence>
<evidence type="ECO:0000313" key="7">
    <source>
        <dbReference type="Proteomes" id="UP000232883"/>
    </source>
</evidence>
<evidence type="ECO:0000256" key="1">
    <source>
        <dbReference type="ARBA" id="ARBA00004141"/>
    </source>
</evidence>
<feature type="transmembrane region" description="Helical" evidence="5">
    <location>
        <begin position="21"/>
        <end position="50"/>
    </location>
</feature>
<dbReference type="SUPFAM" id="SSF81340">
    <property type="entry name" value="Clc chloride channel"/>
    <property type="match status" value="1"/>
</dbReference>
<dbReference type="Proteomes" id="UP000232883">
    <property type="component" value="Chromosome"/>
</dbReference>
<feature type="transmembrane region" description="Helical" evidence="5">
    <location>
        <begin position="102"/>
        <end position="122"/>
    </location>
</feature>
<organism evidence="6 7">
    <name type="scientific">Spirosoma pollinicola</name>
    <dbReference type="NCBI Taxonomy" id="2057025"/>
    <lineage>
        <taxon>Bacteria</taxon>
        <taxon>Pseudomonadati</taxon>
        <taxon>Bacteroidota</taxon>
        <taxon>Cytophagia</taxon>
        <taxon>Cytophagales</taxon>
        <taxon>Cytophagaceae</taxon>
        <taxon>Spirosoma</taxon>
    </lineage>
</organism>
<dbReference type="Gene3D" id="1.10.3080.10">
    <property type="entry name" value="Clc chloride channel"/>
    <property type="match status" value="1"/>
</dbReference>
<dbReference type="OrthoDB" id="9767361at2"/>
<feature type="transmembrane region" description="Helical" evidence="5">
    <location>
        <begin position="313"/>
        <end position="335"/>
    </location>
</feature>
<dbReference type="PRINTS" id="PR00762">
    <property type="entry name" value="CLCHANNEL"/>
</dbReference>
<feature type="transmembrane region" description="Helical" evidence="5">
    <location>
        <begin position="270"/>
        <end position="293"/>
    </location>
</feature>
<dbReference type="GO" id="GO:0015108">
    <property type="term" value="F:chloride transmembrane transporter activity"/>
    <property type="evidence" value="ECO:0007669"/>
    <property type="project" value="InterPro"/>
</dbReference>
<dbReference type="GO" id="GO:0016020">
    <property type="term" value="C:membrane"/>
    <property type="evidence" value="ECO:0007669"/>
    <property type="project" value="UniProtKB-SubCell"/>
</dbReference>
<evidence type="ECO:0000313" key="6">
    <source>
        <dbReference type="EMBL" id="AUD05377.1"/>
    </source>
</evidence>
<dbReference type="KEGG" id="spir:CWM47_28100"/>
<name>A0A2K8Z661_9BACT</name>